<organism evidence="1 2">
    <name type="scientific">Mycena maculata</name>
    <dbReference type="NCBI Taxonomy" id="230809"/>
    <lineage>
        <taxon>Eukaryota</taxon>
        <taxon>Fungi</taxon>
        <taxon>Dikarya</taxon>
        <taxon>Basidiomycota</taxon>
        <taxon>Agaricomycotina</taxon>
        <taxon>Agaricomycetes</taxon>
        <taxon>Agaricomycetidae</taxon>
        <taxon>Agaricales</taxon>
        <taxon>Marasmiineae</taxon>
        <taxon>Mycenaceae</taxon>
        <taxon>Mycena</taxon>
    </lineage>
</organism>
<keyword evidence="2" id="KW-1185">Reference proteome</keyword>
<sequence>MFCGLLESLPDVPPPQTRPIAAEYNSGAPALGPGHMAPVSPIRSLAPETLEEIVAFTPPESHLALCRVSKLLYVLCVRSIYCNIRLGSPTTVVKCCRTVANNAIVASAVRSFEIAYSPSVLPCSSSFYSLIGRALERMANVHHLVLLVSDSKYISALTRCSLPRLHHFECYLPLANTMVSFLNRHLQISYLRLGAQEEIPPPKHPIVTLPKLEYFIGNSSCVAPLIHRASLRAAFITWDAVGETTGDSIAALGRSSTETLNLLSCRRHGWNLDLLDRISAHLPHIYSLSLTNLFFIDVVLTHPTNLDAIGQYLSRFSCLQRLQIACVNVWKPEEDSAPQMDNAFETVTAWGDLCHSLVECTLPQSKEVKWLRVCDNLWLPDLAQPGSTRWIWGALRHNRYPGWDRVVETLRAREAERNGGNGHDFHRRLIALRDAALLHEYDSDDEDAEGVGISGISLGGAGWLVNGSGE</sequence>
<comment type="caution">
    <text evidence="1">The sequence shown here is derived from an EMBL/GenBank/DDBJ whole genome shotgun (WGS) entry which is preliminary data.</text>
</comment>
<reference evidence="1" key="1">
    <citation type="submission" date="2023-03" db="EMBL/GenBank/DDBJ databases">
        <title>Massive genome expansion in bonnet fungi (Mycena s.s.) driven by repeated elements and novel gene families across ecological guilds.</title>
        <authorList>
            <consortium name="Lawrence Berkeley National Laboratory"/>
            <person name="Harder C.B."/>
            <person name="Miyauchi S."/>
            <person name="Viragh M."/>
            <person name="Kuo A."/>
            <person name="Thoen E."/>
            <person name="Andreopoulos B."/>
            <person name="Lu D."/>
            <person name="Skrede I."/>
            <person name="Drula E."/>
            <person name="Henrissat B."/>
            <person name="Morin E."/>
            <person name="Kohler A."/>
            <person name="Barry K."/>
            <person name="LaButti K."/>
            <person name="Morin E."/>
            <person name="Salamov A."/>
            <person name="Lipzen A."/>
            <person name="Mereny Z."/>
            <person name="Hegedus B."/>
            <person name="Baldrian P."/>
            <person name="Stursova M."/>
            <person name="Weitz H."/>
            <person name="Taylor A."/>
            <person name="Grigoriev I.V."/>
            <person name="Nagy L.G."/>
            <person name="Martin F."/>
            <person name="Kauserud H."/>
        </authorList>
    </citation>
    <scope>NUCLEOTIDE SEQUENCE</scope>
    <source>
        <strain evidence="1">CBHHK188m</strain>
    </source>
</reference>
<dbReference type="AlphaFoldDB" id="A0AAD7MQI5"/>
<name>A0AAD7MQI5_9AGAR</name>
<protein>
    <recommendedName>
        <fullName evidence="3">F-box domain-containing protein</fullName>
    </recommendedName>
</protein>
<evidence type="ECO:0000313" key="1">
    <source>
        <dbReference type="EMBL" id="KAJ7728273.1"/>
    </source>
</evidence>
<dbReference type="Proteomes" id="UP001215280">
    <property type="component" value="Unassembled WGS sequence"/>
</dbReference>
<gene>
    <name evidence="1" type="ORF">DFH07DRAFT_851211</name>
</gene>
<dbReference type="EMBL" id="JARJLG010000206">
    <property type="protein sequence ID" value="KAJ7728273.1"/>
    <property type="molecule type" value="Genomic_DNA"/>
</dbReference>
<evidence type="ECO:0000313" key="2">
    <source>
        <dbReference type="Proteomes" id="UP001215280"/>
    </source>
</evidence>
<proteinExistence type="predicted"/>
<evidence type="ECO:0008006" key="3">
    <source>
        <dbReference type="Google" id="ProtNLM"/>
    </source>
</evidence>
<accession>A0AAD7MQI5</accession>